<evidence type="ECO:0000313" key="7">
    <source>
        <dbReference type="Proteomes" id="UP000264006"/>
    </source>
</evidence>
<dbReference type="PANTHER" id="PTHR30055:SF234">
    <property type="entry name" value="HTH-TYPE TRANSCRIPTIONAL REGULATOR BETI"/>
    <property type="match status" value="1"/>
</dbReference>
<evidence type="ECO:0000256" key="1">
    <source>
        <dbReference type="ARBA" id="ARBA00023015"/>
    </source>
</evidence>
<evidence type="ECO:0000256" key="4">
    <source>
        <dbReference type="PROSITE-ProRule" id="PRU00335"/>
    </source>
</evidence>
<name>A0A346XRL1_9ACTN</name>
<proteinExistence type="predicted"/>
<dbReference type="PRINTS" id="PR00455">
    <property type="entry name" value="HTHTETR"/>
</dbReference>
<dbReference type="Proteomes" id="UP000264006">
    <property type="component" value="Chromosome"/>
</dbReference>
<evidence type="ECO:0000313" key="6">
    <source>
        <dbReference type="EMBL" id="AXV04858.1"/>
    </source>
</evidence>
<dbReference type="GO" id="GO:0003700">
    <property type="term" value="F:DNA-binding transcription factor activity"/>
    <property type="evidence" value="ECO:0007669"/>
    <property type="project" value="TreeGrafter"/>
</dbReference>
<dbReference type="RefSeq" id="WP_114589745.1">
    <property type="nucleotide sequence ID" value="NZ_CP031165.1"/>
</dbReference>
<evidence type="ECO:0000256" key="2">
    <source>
        <dbReference type="ARBA" id="ARBA00023125"/>
    </source>
</evidence>
<keyword evidence="2 4" id="KW-0238">DNA-binding</keyword>
<accession>A0A346XRL1</accession>
<dbReference type="InterPro" id="IPR009057">
    <property type="entry name" value="Homeodomain-like_sf"/>
</dbReference>
<evidence type="ECO:0000256" key="3">
    <source>
        <dbReference type="ARBA" id="ARBA00023163"/>
    </source>
</evidence>
<sequence length="220" mass="24543">MSIGQTTPIDRDVEPVGVDGQALSTRGLRTRRKLMDAAVETFAEEGWHDASIVKITEAAGVAQGTFYRYFPSKQAIFDEVVVDLNRRVRQAMSEGAATGTTRSEKEEGGFRAFFEFTARHPALYRIIRQAEFASPAALHLHYDRIATGYVDGLNEAMDRGDILRGNPELIGWMLMGIGEIVGMRWVLWNDAREIPTEVFDEMIAFIRRGLGATDDVPDTT</sequence>
<feature type="domain" description="HTH tetR-type" evidence="5">
    <location>
        <begin position="28"/>
        <end position="88"/>
    </location>
</feature>
<dbReference type="InterPro" id="IPR001647">
    <property type="entry name" value="HTH_TetR"/>
</dbReference>
<dbReference type="PANTHER" id="PTHR30055">
    <property type="entry name" value="HTH-TYPE TRANSCRIPTIONAL REGULATOR RUTR"/>
    <property type="match status" value="1"/>
</dbReference>
<dbReference type="AlphaFoldDB" id="A0A346XRL1"/>
<dbReference type="Gene3D" id="1.10.357.10">
    <property type="entry name" value="Tetracycline Repressor, domain 2"/>
    <property type="match status" value="1"/>
</dbReference>
<evidence type="ECO:0000259" key="5">
    <source>
        <dbReference type="PROSITE" id="PS50977"/>
    </source>
</evidence>
<feature type="DNA-binding region" description="H-T-H motif" evidence="4">
    <location>
        <begin position="51"/>
        <end position="70"/>
    </location>
</feature>
<reference evidence="6 7" key="1">
    <citation type="submission" date="2018-09" db="EMBL/GenBank/DDBJ databases">
        <title>Complete genome sequence of Euzebya sp. DY32-46 isolated from seawater of Pacific Ocean.</title>
        <authorList>
            <person name="Xu L."/>
            <person name="Wu Y.-H."/>
            <person name="Xu X.-W."/>
        </authorList>
    </citation>
    <scope>NUCLEOTIDE SEQUENCE [LARGE SCALE GENOMIC DNA]</scope>
    <source>
        <strain evidence="6 7">DY32-46</strain>
    </source>
</reference>
<protein>
    <submittedName>
        <fullName evidence="6">Transcriptional regulator, TetR family</fullName>
    </submittedName>
</protein>
<keyword evidence="7" id="KW-1185">Reference proteome</keyword>
<dbReference type="InterPro" id="IPR050109">
    <property type="entry name" value="HTH-type_TetR-like_transc_reg"/>
</dbReference>
<dbReference type="OrthoDB" id="5112469at2"/>
<dbReference type="GO" id="GO:0000976">
    <property type="term" value="F:transcription cis-regulatory region binding"/>
    <property type="evidence" value="ECO:0007669"/>
    <property type="project" value="TreeGrafter"/>
</dbReference>
<gene>
    <name evidence="6" type="ORF">DVS28_a0150</name>
</gene>
<dbReference type="InterPro" id="IPR036271">
    <property type="entry name" value="Tet_transcr_reg_TetR-rel_C_sf"/>
</dbReference>
<dbReference type="Pfam" id="PF00440">
    <property type="entry name" value="TetR_N"/>
    <property type="match status" value="1"/>
</dbReference>
<keyword evidence="1" id="KW-0805">Transcription regulation</keyword>
<dbReference type="KEGG" id="euz:DVS28_a0150"/>
<dbReference type="SUPFAM" id="SSF46689">
    <property type="entry name" value="Homeodomain-like"/>
    <property type="match status" value="1"/>
</dbReference>
<dbReference type="EMBL" id="CP031165">
    <property type="protein sequence ID" value="AXV04858.1"/>
    <property type="molecule type" value="Genomic_DNA"/>
</dbReference>
<organism evidence="6 7">
    <name type="scientific">Euzebya pacifica</name>
    <dbReference type="NCBI Taxonomy" id="1608957"/>
    <lineage>
        <taxon>Bacteria</taxon>
        <taxon>Bacillati</taxon>
        <taxon>Actinomycetota</taxon>
        <taxon>Nitriliruptoria</taxon>
        <taxon>Euzebyales</taxon>
    </lineage>
</organism>
<keyword evidence="3" id="KW-0804">Transcription</keyword>
<dbReference type="PROSITE" id="PS50977">
    <property type="entry name" value="HTH_TETR_2"/>
    <property type="match status" value="1"/>
</dbReference>
<dbReference type="SUPFAM" id="SSF48498">
    <property type="entry name" value="Tetracyclin repressor-like, C-terminal domain"/>
    <property type="match status" value="1"/>
</dbReference>